<organism evidence="2 3">
    <name type="scientific">Rhizoctonia solani</name>
    <dbReference type="NCBI Taxonomy" id="456999"/>
    <lineage>
        <taxon>Eukaryota</taxon>
        <taxon>Fungi</taxon>
        <taxon>Dikarya</taxon>
        <taxon>Basidiomycota</taxon>
        <taxon>Agaricomycotina</taxon>
        <taxon>Agaricomycetes</taxon>
        <taxon>Cantharellales</taxon>
        <taxon>Ceratobasidiaceae</taxon>
        <taxon>Rhizoctonia</taxon>
    </lineage>
</organism>
<feature type="compositionally biased region" description="Polar residues" evidence="1">
    <location>
        <begin position="949"/>
        <end position="959"/>
    </location>
</feature>
<protein>
    <submittedName>
        <fullName evidence="2">Uncharacterized protein</fullName>
    </submittedName>
</protein>
<evidence type="ECO:0000256" key="1">
    <source>
        <dbReference type="SAM" id="MobiDB-lite"/>
    </source>
</evidence>
<dbReference type="Proteomes" id="UP000663861">
    <property type="component" value="Unassembled WGS sequence"/>
</dbReference>
<name>A0A8H3CW46_9AGAM</name>
<accession>A0A8H3CW46</accession>
<gene>
    <name evidence="2" type="ORF">RDB_LOCUS124005</name>
</gene>
<feature type="compositionally biased region" description="Polar residues" evidence="1">
    <location>
        <begin position="61"/>
        <end position="97"/>
    </location>
</feature>
<feature type="compositionally biased region" description="Pro residues" evidence="1">
    <location>
        <begin position="286"/>
        <end position="297"/>
    </location>
</feature>
<feature type="compositionally biased region" description="Basic and acidic residues" evidence="1">
    <location>
        <begin position="335"/>
        <end position="355"/>
    </location>
</feature>
<feature type="compositionally biased region" description="Low complexity" evidence="1">
    <location>
        <begin position="997"/>
        <end position="1007"/>
    </location>
</feature>
<feature type="compositionally biased region" description="Pro residues" evidence="1">
    <location>
        <begin position="1008"/>
        <end position="1035"/>
    </location>
</feature>
<feature type="compositionally biased region" description="Low complexity" evidence="1">
    <location>
        <begin position="886"/>
        <end position="903"/>
    </location>
</feature>
<comment type="caution">
    <text evidence="2">The sequence shown here is derived from an EMBL/GenBank/DDBJ whole genome shotgun (WGS) entry which is preliminary data.</text>
</comment>
<feature type="compositionally biased region" description="Low complexity" evidence="1">
    <location>
        <begin position="967"/>
        <end position="988"/>
    </location>
</feature>
<feature type="compositionally biased region" description="Basic and acidic residues" evidence="1">
    <location>
        <begin position="1076"/>
        <end position="1093"/>
    </location>
</feature>
<feature type="compositionally biased region" description="Basic and acidic residues" evidence="1">
    <location>
        <begin position="228"/>
        <end position="251"/>
    </location>
</feature>
<feature type="region of interest" description="Disordered" evidence="1">
    <location>
        <begin position="47"/>
        <end position="477"/>
    </location>
</feature>
<proteinExistence type="predicted"/>
<sequence>MSGILWSRRPSAPDTSGSGSGSHIPPRARTTSGGGLAAFAGSVLSLSKAKSRERLRGVPKPSSNRQTVVSTESGSSDMWPNEPTTPSSASDTKQSFQGIGMGVGDDPFARPPVYVTKDKESPLDAFPDPPPQRTRIATPRNNSTGPLLFPDPGPSRHLHPPSPKSSSSKLSPTSSPNRSRSTSASSSVNPSAKSPRTPPPIISSVSTADMHAHADAFSWTESIYDPQVDIRPRYDDSRRAQETDRQDEPSIRRGQSAHAVLTPSSRLPPTPRLIHSASSSHLSSQPSPPPPPPPPPHLARAGFNAAGMGSMTALASGIVQGLEDEPRKRPPKRPSRSELRDRNDVRSYMPPERKASLQALRESAIDSPRSPASIAQVLEPQLLDPARSPDLVPRAFESSRLPNPTSPPRPRTASSPSRPQTVTSPRQASSRGRSRNPSSPRILPSSPRLLPSSPRILPSSPRLEPTARPGRLSEDSLEDLDNYQFTIAPTIQEADAQSISFSELGFQLVDDEDVWSDDGVTFHHGPTDSLHYVSADSSRYGAGPSRRPPPSPTSLPFMAGNVRRRPRHDMVYPSGVHTIPIADQHALAKLGKDEDLKEEEAVVGQSGVPALIEEEELVAPLERIPSMSTGSHTSSSSSMTPETVPQTISSHVAFSKHARNASYSDSELDFEPSLRSGKPTHPLLPSTQTAVAWRCGAGNHEKCCGTRAMAQGAPNVGQYKCCAERTPHGKNARCCASFVGRACERPRVSSTTSSASVSELGRQRSLHFGSLATQAPVRAKAFFHRPHTSHGKSTSSALLDDETRAIIQLKHREDPGPQSPSSSDVFATTAAAVAAAVSPPTSPVSRHEFKAKPIISPAKLQDHLKESRVSVSPDPLTSPTPEPARARSNTTTTTSGSVSVRSVFSNQSEDAPAPLKSLFVPPRARRNQNVSLPPMSISPPVQQPRRYAQSITSSLQSAGLTRPQPISGVGLSSLSSGSSVGSSLGFAPLSPPPPPRTGLAPSPRMGLSPPPPLRAGLPPSPRAGLPPSPRTGLPPPRRDMVGRTNTQPIVSFISSRSAPTPHAASEANTALRHRSSRESYESCRTVRRERSIPLRETQMSFLEFGVEEEETDDEEEQEEEEEPASSPYPSRPPLSHHQSFLDFSRQSGDTVREQEAMFS</sequence>
<feature type="compositionally biased region" description="Polar residues" evidence="1">
    <location>
        <begin position="1043"/>
        <end position="1058"/>
    </location>
</feature>
<feature type="compositionally biased region" description="Low complexity" evidence="1">
    <location>
        <begin position="626"/>
        <end position="640"/>
    </location>
</feature>
<feature type="region of interest" description="Disordered" evidence="1">
    <location>
        <begin position="1"/>
        <end position="35"/>
    </location>
</feature>
<feature type="region of interest" description="Disordered" evidence="1">
    <location>
        <begin position="533"/>
        <end position="557"/>
    </location>
</feature>
<feature type="region of interest" description="Disordered" evidence="1">
    <location>
        <begin position="622"/>
        <end position="645"/>
    </location>
</feature>
<evidence type="ECO:0000313" key="3">
    <source>
        <dbReference type="Proteomes" id="UP000663861"/>
    </source>
</evidence>
<reference evidence="2" key="1">
    <citation type="submission" date="2021-01" db="EMBL/GenBank/DDBJ databases">
        <authorList>
            <person name="Kaushik A."/>
        </authorList>
    </citation>
    <scope>NUCLEOTIDE SEQUENCE</scope>
    <source>
        <strain evidence="2">AG4-RS23</strain>
    </source>
</reference>
<dbReference type="EMBL" id="CAJMWY010003424">
    <property type="protein sequence ID" value="CAE6502333.1"/>
    <property type="molecule type" value="Genomic_DNA"/>
</dbReference>
<evidence type="ECO:0000313" key="2">
    <source>
        <dbReference type="EMBL" id="CAE6502333.1"/>
    </source>
</evidence>
<feature type="compositionally biased region" description="Low complexity" evidence="1">
    <location>
        <begin position="429"/>
        <end position="463"/>
    </location>
</feature>
<feature type="compositionally biased region" description="Basic and acidic residues" evidence="1">
    <location>
        <begin position="1150"/>
        <end position="1159"/>
    </location>
</feature>
<dbReference type="AlphaFoldDB" id="A0A8H3CW46"/>
<feature type="compositionally biased region" description="Low complexity" evidence="1">
    <location>
        <begin position="164"/>
        <end position="195"/>
    </location>
</feature>
<feature type="region of interest" description="Disordered" evidence="1">
    <location>
        <begin position="836"/>
        <end position="1159"/>
    </location>
</feature>
<feature type="compositionally biased region" description="Acidic residues" evidence="1">
    <location>
        <begin position="1105"/>
        <end position="1123"/>
    </location>
</feature>
<feature type="compositionally biased region" description="Low complexity" evidence="1">
    <location>
        <begin position="276"/>
        <end position="285"/>
    </location>
</feature>